<feature type="domain" description="DUF7798" evidence="1">
    <location>
        <begin position="42"/>
        <end position="312"/>
    </location>
</feature>
<reference evidence="2" key="1">
    <citation type="submission" date="2021-03" db="EMBL/GenBank/DDBJ databases">
        <authorList>
            <consortium name="Genoscope - CEA"/>
            <person name="William W."/>
        </authorList>
    </citation>
    <scope>NUCLEOTIDE SEQUENCE</scope>
    <source>
        <strain evidence="2">Doubled-haploid Pahang</strain>
    </source>
</reference>
<gene>
    <name evidence="2" type="ORF">GSMUA_112750.1</name>
</gene>
<dbReference type="PANTHER" id="PTHR36011">
    <property type="entry name" value="BAT2 DOMAIN PROTEIN"/>
    <property type="match status" value="1"/>
</dbReference>
<dbReference type="AlphaFoldDB" id="A0A8D7F4K9"/>
<sequence length="315" mass="34632">MEVLERVGKETMELLIAETGLEFEKSPNEVHQEDDEEQLEEVTFDRCFYIYGGPDLLEELEALSSHYALLFNRRKAKLLAEQKSLYDAKLQQIQQIFSLTADVEGNSEDSNKGKNIETLSGDSDVEMTKLCDSSVRRAADIASGFTPVLGGLSANDIIQRATDRLDTMHSECIHRLSELCCSAVSQLLILGKSVISSANKGKNGETEGETPKIDWPEEAVSKAKIIRHKAQSMSGNMETVSNSFITGTSEIVEAYLTAILSVSSDKQELPQSTVQEKANDITNHLRAGGATAAEKIQDALQYLAYVVLFTSMPTV</sequence>
<dbReference type="InterPro" id="IPR056700">
    <property type="entry name" value="DUF7798"/>
</dbReference>
<name>A0A8D7F4K9_MUSAM</name>
<dbReference type="PANTHER" id="PTHR36011:SF1">
    <property type="entry name" value="BAT2 DOMAIN PROTEIN"/>
    <property type="match status" value="1"/>
</dbReference>
<evidence type="ECO:0000313" key="2">
    <source>
        <dbReference type="EMBL" id="CAG1841481.1"/>
    </source>
</evidence>
<dbReference type="Pfam" id="PF25074">
    <property type="entry name" value="DUF7798"/>
    <property type="match status" value="1"/>
</dbReference>
<proteinExistence type="predicted"/>
<accession>A0A8D7F4K9</accession>
<protein>
    <submittedName>
        <fullName evidence="2">(wild Malaysian banana) hypothetical protein</fullName>
    </submittedName>
</protein>
<evidence type="ECO:0000259" key="1">
    <source>
        <dbReference type="Pfam" id="PF25074"/>
    </source>
</evidence>
<organism evidence="2">
    <name type="scientific">Musa acuminata subsp. malaccensis</name>
    <name type="common">Wild banana</name>
    <name type="synonym">Musa malaccensis</name>
    <dbReference type="NCBI Taxonomy" id="214687"/>
    <lineage>
        <taxon>Eukaryota</taxon>
        <taxon>Viridiplantae</taxon>
        <taxon>Streptophyta</taxon>
        <taxon>Embryophyta</taxon>
        <taxon>Tracheophyta</taxon>
        <taxon>Spermatophyta</taxon>
        <taxon>Magnoliopsida</taxon>
        <taxon>Liliopsida</taxon>
        <taxon>Zingiberales</taxon>
        <taxon>Musaceae</taxon>
        <taxon>Musa</taxon>
    </lineage>
</organism>
<dbReference type="EMBL" id="HG996469">
    <property type="protein sequence ID" value="CAG1841481.1"/>
    <property type="molecule type" value="Genomic_DNA"/>
</dbReference>